<evidence type="ECO:0000313" key="3">
    <source>
        <dbReference type="EMBL" id="CAL6053554.1"/>
    </source>
</evidence>
<sequence length="185" mass="20920">MKIITLALSIRLVASILVIISFDMWFVNQIYDLFIRSMDTSWYFHISMTSKVLIIVYGILFIVAAILLTHAGFSPCSCCCVLKSPCCLRVAQQNSFKTNRKFISPLQLVIRTITVFLTAACGIWFALAFMYSNLTFVLVVGALWNLSFLFQIIFKTLIDRQVVIAAYKDNILGIMSNGKQSEGYI</sequence>
<organism evidence="2">
    <name type="scientific">Hexamita inflata</name>
    <dbReference type="NCBI Taxonomy" id="28002"/>
    <lineage>
        <taxon>Eukaryota</taxon>
        <taxon>Metamonada</taxon>
        <taxon>Diplomonadida</taxon>
        <taxon>Hexamitidae</taxon>
        <taxon>Hexamitinae</taxon>
        <taxon>Hexamita</taxon>
    </lineage>
</organism>
<accession>A0AA86PJK1</accession>
<name>A0AA86PJK1_9EUKA</name>
<keyword evidence="4" id="KW-1185">Reference proteome</keyword>
<feature type="transmembrane region" description="Helical" evidence="1">
    <location>
        <begin position="136"/>
        <end position="154"/>
    </location>
</feature>
<dbReference type="EMBL" id="CAXDID020000197">
    <property type="protein sequence ID" value="CAL6053554.1"/>
    <property type="molecule type" value="Genomic_DNA"/>
</dbReference>
<feature type="transmembrane region" description="Helical" evidence="1">
    <location>
        <begin position="43"/>
        <end position="68"/>
    </location>
</feature>
<feature type="transmembrane region" description="Helical" evidence="1">
    <location>
        <begin position="108"/>
        <end position="130"/>
    </location>
</feature>
<reference evidence="2" key="1">
    <citation type="submission" date="2023-06" db="EMBL/GenBank/DDBJ databases">
        <authorList>
            <person name="Kurt Z."/>
        </authorList>
    </citation>
    <scope>NUCLEOTIDE SEQUENCE</scope>
</reference>
<protein>
    <submittedName>
        <fullName evidence="3">Hypothetical_protein</fullName>
    </submittedName>
</protein>
<evidence type="ECO:0000313" key="4">
    <source>
        <dbReference type="Proteomes" id="UP001642409"/>
    </source>
</evidence>
<dbReference type="Proteomes" id="UP001642409">
    <property type="component" value="Unassembled WGS sequence"/>
</dbReference>
<evidence type="ECO:0000256" key="1">
    <source>
        <dbReference type="SAM" id="Phobius"/>
    </source>
</evidence>
<gene>
    <name evidence="2" type="ORF">HINF_LOCUS27328</name>
    <name evidence="3" type="ORF">HINF_LOCUS45411</name>
</gene>
<reference evidence="3 4" key="2">
    <citation type="submission" date="2024-07" db="EMBL/GenBank/DDBJ databases">
        <authorList>
            <person name="Akdeniz Z."/>
        </authorList>
    </citation>
    <scope>NUCLEOTIDE SEQUENCE [LARGE SCALE GENOMIC DNA]</scope>
</reference>
<keyword evidence="1" id="KW-1133">Transmembrane helix</keyword>
<dbReference type="EMBL" id="CATOUU010000667">
    <property type="protein sequence ID" value="CAI9939683.1"/>
    <property type="molecule type" value="Genomic_DNA"/>
</dbReference>
<evidence type="ECO:0000313" key="2">
    <source>
        <dbReference type="EMBL" id="CAI9939683.1"/>
    </source>
</evidence>
<feature type="transmembrane region" description="Helical" evidence="1">
    <location>
        <begin position="12"/>
        <end position="31"/>
    </location>
</feature>
<proteinExistence type="predicted"/>
<keyword evidence="1" id="KW-0812">Transmembrane</keyword>
<dbReference type="AlphaFoldDB" id="A0AA86PJK1"/>
<comment type="caution">
    <text evidence="2">The sequence shown here is derived from an EMBL/GenBank/DDBJ whole genome shotgun (WGS) entry which is preliminary data.</text>
</comment>
<keyword evidence="1" id="KW-0472">Membrane</keyword>